<keyword evidence="1" id="KW-0472">Membrane</keyword>
<feature type="transmembrane region" description="Helical" evidence="1">
    <location>
        <begin position="186"/>
        <end position="209"/>
    </location>
</feature>
<organism evidence="2 3">
    <name type="scientific">Setomelanomma holmii</name>
    <dbReference type="NCBI Taxonomy" id="210430"/>
    <lineage>
        <taxon>Eukaryota</taxon>
        <taxon>Fungi</taxon>
        <taxon>Dikarya</taxon>
        <taxon>Ascomycota</taxon>
        <taxon>Pezizomycotina</taxon>
        <taxon>Dothideomycetes</taxon>
        <taxon>Pleosporomycetidae</taxon>
        <taxon>Pleosporales</taxon>
        <taxon>Pleosporineae</taxon>
        <taxon>Phaeosphaeriaceae</taxon>
        <taxon>Setomelanomma</taxon>
    </lineage>
</organism>
<keyword evidence="1" id="KW-0812">Transmembrane</keyword>
<reference evidence="2" key="1">
    <citation type="journal article" date="2020" name="Stud. Mycol.">
        <title>101 Dothideomycetes genomes: a test case for predicting lifestyles and emergence of pathogens.</title>
        <authorList>
            <person name="Haridas S."/>
            <person name="Albert R."/>
            <person name="Binder M."/>
            <person name="Bloem J."/>
            <person name="Labutti K."/>
            <person name="Salamov A."/>
            <person name="Andreopoulos B."/>
            <person name="Baker S."/>
            <person name="Barry K."/>
            <person name="Bills G."/>
            <person name="Bluhm B."/>
            <person name="Cannon C."/>
            <person name="Castanera R."/>
            <person name="Culley D."/>
            <person name="Daum C."/>
            <person name="Ezra D."/>
            <person name="Gonzalez J."/>
            <person name="Henrissat B."/>
            <person name="Kuo A."/>
            <person name="Liang C."/>
            <person name="Lipzen A."/>
            <person name="Lutzoni F."/>
            <person name="Magnuson J."/>
            <person name="Mondo S."/>
            <person name="Nolan M."/>
            <person name="Ohm R."/>
            <person name="Pangilinan J."/>
            <person name="Park H.-J."/>
            <person name="Ramirez L."/>
            <person name="Alfaro M."/>
            <person name="Sun H."/>
            <person name="Tritt A."/>
            <person name="Yoshinaga Y."/>
            <person name="Zwiers L.-H."/>
            <person name="Turgeon B."/>
            <person name="Goodwin S."/>
            <person name="Spatafora J."/>
            <person name="Crous P."/>
            <person name="Grigoriev I."/>
        </authorList>
    </citation>
    <scope>NUCLEOTIDE SEQUENCE</scope>
    <source>
        <strain evidence="2">CBS 110217</strain>
    </source>
</reference>
<keyword evidence="3" id="KW-1185">Reference proteome</keyword>
<feature type="transmembrane region" description="Helical" evidence="1">
    <location>
        <begin position="55"/>
        <end position="76"/>
    </location>
</feature>
<accession>A0A9P4HEN7</accession>
<dbReference type="EMBL" id="ML978168">
    <property type="protein sequence ID" value="KAF2033218.1"/>
    <property type="molecule type" value="Genomic_DNA"/>
</dbReference>
<keyword evidence="1" id="KW-1133">Transmembrane helix</keyword>
<name>A0A9P4HEN7_9PLEO</name>
<comment type="caution">
    <text evidence="2">The sequence shown here is derived from an EMBL/GenBank/DDBJ whole genome shotgun (WGS) entry which is preliminary data.</text>
</comment>
<feature type="transmembrane region" description="Helical" evidence="1">
    <location>
        <begin position="154"/>
        <end position="174"/>
    </location>
</feature>
<protein>
    <submittedName>
        <fullName evidence="2">Uncharacterized protein</fullName>
    </submittedName>
</protein>
<sequence length="269" mass="29616">MSPSTHQNVSAAGSSLAAEDLSNSLLSDLAPLLTLFGEQITKQFLSMSMGWTDNMLIALGPLSIMTIIVSTIRVAGVQRSKALIGRARESRATAEAELLQIAITLDRDRPVALPLRQAYKKKFMGEEDFDEMVFSHAPDLSLNSPGSCISQKELWSWVFMGAVLQVSALIIPVILMRHIGQPVRPYGYACYSAGTVAVCVSLAMCSHVIERSTTELKFIPNPAKTGKLQILTLQEVSDVGEQKYSSYIIFCAPNEPQVRMSRFNKKIYR</sequence>
<dbReference type="Proteomes" id="UP000799777">
    <property type="component" value="Unassembled WGS sequence"/>
</dbReference>
<proteinExistence type="predicted"/>
<dbReference type="OrthoDB" id="194358at2759"/>
<dbReference type="AlphaFoldDB" id="A0A9P4HEN7"/>
<evidence type="ECO:0000256" key="1">
    <source>
        <dbReference type="SAM" id="Phobius"/>
    </source>
</evidence>
<gene>
    <name evidence="2" type="ORF">EK21DRAFT_98492</name>
</gene>
<evidence type="ECO:0000313" key="2">
    <source>
        <dbReference type="EMBL" id="KAF2033218.1"/>
    </source>
</evidence>
<evidence type="ECO:0000313" key="3">
    <source>
        <dbReference type="Proteomes" id="UP000799777"/>
    </source>
</evidence>